<dbReference type="GO" id="GO:0006629">
    <property type="term" value="P:lipid metabolic process"/>
    <property type="evidence" value="ECO:0007669"/>
    <property type="project" value="InterPro"/>
</dbReference>
<evidence type="ECO:0000313" key="3">
    <source>
        <dbReference type="EMBL" id="KAG8458443.1"/>
    </source>
</evidence>
<feature type="domain" description="Fungal lipase-type" evidence="2">
    <location>
        <begin position="146"/>
        <end position="314"/>
    </location>
</feature>
<evidence type="ECO:0000259" key="2">
    <source>
        <dbReference type="Pfam" id="PF01764"/>
    </source>
</evidence>
<feature type="chain" id="PRO_5035256821" description="Fungal lipase-type domain-containing protein" evidence="1">
    <location>
        <begin position="23"/>
        <end position="396"/>
    </location>
</feature>
<protein>
    <recommendedName>
        <fullName evidence="2">Fungal lipase-type domain-containing protein</fullName>
    </recommendedName>
</protein>
<dbReference type="EMBL" id="JAGTXO010000051">
    <property type="protein sequence ID" value="KAG8458443.1"/>
    <property type="molecule type" value="Genomic_DNA"/>
</dbReference>
<evidence type="ECO:0000313" key="4">
    <source>
        <dbReference type="Proteomes" id="UP000751190"/>
    </source>
</evidence>
<dbReference type="OrthoDB" id="10684793at2759"/>
<reference evidence="3" key="1">
    <citation type="submission" date="2021-05" db="EMBL/GenBank/DDBJ databases">
        <title>The genome of the haptophyte Pavlova lutheri (Diacronema luteri, Pavlovales) - a model for lipid biosynthesis in eukaryotic algae.</title>
        <authorList>
            <person name="Hulatt C.J."/>
            <person name="Posewitz M.C."/>
        </authorList>
    </citation>
    <scope>NUCLEOTIDE SEQUENCE</scope>
    <source>
        <strain evidence="3">NIVA-4/92</strain>
    </source>
</reference>
<keyword evidence="1" id="KW-0732">Signal</keyword>
<name>A0A8J5X8A4_DIALT</name>
<proteinExistence type="predicted"/>
<dbReference type="Proteomes" id="UP000751190">
    <property type="component" value="Unassembled WGS sequence"/>
</dbReference>
<accession>A0A8J5X8A4</accession>
<keyword evidence="4" id="KW-1185">Reference proteome</keyword>
<organism evidence="3 4">
    <name type="scientific">Diacronema lutheri</name>
    <name type="common">Unicellular marine alga</name>
    <name type="synonym">Monochrysis lutheri</name>
    <dbReference type="NCBI Taxonomy" id="2081491"/>
    <lineage>
        <taxon>Eukaryota</taxon>
        <taxon>Haptista</taxon>
        <taxon>Haptophyta</taxon>
        <taxon>Pavlovophyceae</taxon>
        <taxon>Pavlovales</taxon>
        <taxon>Pavlovaceae</taxon>
        <taxon>Diacronema</taxon>
    </lineage>
</organism>
<dbReference type="InterPro" id="IPR029058">
    <property type="entry name" value="AB_hydrolase_fold"/>
</dbReference>
<sequence>MRARALLLGALLVAGAWPRADALESTRPALRGRRAGARRATAAVGPARAAVGAAPAARARAPGTRPDWVWRRATGEKLAAQRRIAPPPGLLATHAREAARLSQLAYAPDAAAAAGCARLELDHVGSVRGAGGTLALLARRGNALLVAFRGTANLANLASDFDYALAPLGACGLRAGRAGGLRDAPVGCEVHAGFGRAYAGIGPRLLAALHDLAASHPGGAPALHLTVTGHSLGGALAALLAVDVAGDGAHAGARVAARDAGGLDFAAIDGFTFGAGRLGNDRFAAHFAQVLRGSPGRFLAFTLPADPLVQLPPRHLGYADHAAALVVARAERAFVGTDTACPGALGGLATGVSAWARRATLAADPVHSHRIATYCAAFGHLDGPCARAFAAPAMRR</sequence>
<dbReference type="Gene3D" id="3.40.50.1820">
    <property type="entry name" value="alpha/beta hydrolase"/>
    <property type="match status" value="1"/>
</dbReference>
<feature type="signal peptide" evidence="1">
    <location>
        <begin position="1"/>
        <end position="22"/>
    </location>
</feature>
<evidence type="ECO:0000256" key="1">
    <source>
        <dbReference type="SAM" id="SignalP"/>
    </source>
</evidence>
<dbReference type="PANTHER" id="PTHR45856">
    <property type="entry name" value="ALPHA/BETA-HYDROLASES SUPERFAMILY PROTEIN"/>
    <property type="match status" value="1"/>
</dbReference>
<dbReference type="InterPro" id="IPR002921">
    <property type="entry name" value="Fungal_lipase-type"/>
</dbReference>
<dbReference type="SUPFAM" id="SSF53474">
    <property type="entry name" value="alpha/beta-Hydrolases"/>
    <property type="match status" value="1"/>
</dbReference>
<dbReference type="Pfam" id="PF01764">
    <property type="entry name" value="Lipase_3"/>
    <property type="match status" value="1"/>
</dbReference>
<gene>
    <name evidence="3" type="ORF">KFE25_004321</name>
</gene>
<dbReference type="InterPro" id="IPR051218">
    <property type="entry name" value="Sec_MonoDiacylglyc_Lipase"/>
</dbReference>
<dbReference type="AlphaFoldDB" id="A0A8J5X8A4"/>
<dbReference type="PANTHER" id="PTHR45856:SF25">
    <property type="entry name" value="FUNGAL LIPASE-LIKE DOMAIN-CONTAINING PROTEIN"/>
    <property type="match status" value="1"/>
</dbReference>
<comment type="caution">
    <text evidence="3">The sequence shown here is derived from an EMBL/GenBank/DDBJ whole genome shotgun (WGS) entry which is preliminary data.</text>
</comment>